<dbReference type="Gene3D" id="1.10.287.70">
    <property type="match status" value="1"/>
</dbReference>
<dbReference type="Proteomes" id="UP000270094">
    <property type="component" value="Unassembled WGS sequence"/>
</dbReference>
<evidence type="ECO:0000256" key="1">
    <source>
        <dbReference type="ARBA" id="ARBA00004141"/>
    </source>
</evidence>
<feature type="compositionally biased region" description="Polar residues" evidence="8">
    <location>
        <begin position="123"/>
        <end position="134"/>
    </location>
</feature>
<reference evidence="11 12" key="1">
    <citation type="submission" date="2018-11" db="EMBL/GenBank/DDBJ databases">
        <authorList>
            <consortium name="Pathogen Informatics"/>
        </authorList>
    </citation>
    <scope>NUCLEOTIDE SEQUENCE [LARGE SCALE GENOMIC DNA]</scope>
</reference>
<gene>
    <name evidence="11" type="ORF">SVUK_LOCUS8399</name>
</gene>
<evidence type="ECO:0000256" key="6">
    <source>
        <dbReference type="ARBA" id="ARBA00023136"/>
    </source>
</evidence>
<sequence>FIGASTVFIYYLDALSGPPGTGLDWFHSLYFSYMSFTTIGLGDVMPNNATFVPIVSIIFFLGLPVMKIVNRMTYLTIENGSFGILTVIENRINNYWERKRPSASGVEVGVGEPAKEMEDNDEVSQASLLNENQM</sequence>
<proteinExistence type="predicted"/>
<keyword evidence="7" id="KW-0407">Ion channel</keyword>
<dbReference type="GO" id="GO:0015271">
    <property type="term" value="F:outward rectifier potassium channel activity"/>
    <property type="evidence" value="ECO:0007669"/>
    <property type="project" value="TreeGrafter"/>
</dbReference>
<dbReference type="EMBL" id="UYYB01030364">
    <property type="protein sequence ID" value="VDM73401.1"/>
    <property type="molecule type" value="Genomic_DNA"/>
</dbReference>
<evidence type="ECO:0000313" key="12">
    <source>
        <dbReference type="Proteomes" id="UP000270094"/>
    </source>
</evidence>
<organism evidence="11 12">
    <name type="scientific">Strongylus vulgaris</name>
    <name type="common">Blood worm</name>
    <dbReference type="NCBI Taxonomy" id="40348"/>
    <lineage>
        <taxon>Eukaryota</taxon>
        <taxon>Metazoa</taxon>
        <taxon>Ecdysozoa</taxon>
        <taxon>Nematoda</taxon>
        <taxon>Chromadorea</taxon>
        <taxon>Rhabditida</taxon>
        <taxon>Rhabditina</taxon>
        <taxon>Rhabditomorpha</taxon>
        <taxon>Strongyloidea</taxon>
        <taxon>Strongylidae</taxon>
        <taxon>Strongylus</taxon>
    </lineage>
</organism>
<dbReference type="Pfam" id="PF07885">
    <property type="entry name" value="Ion_trans_2"/>
    <property type="match status" value="1"/>
</dbReference>
<keyword evidence="3 9" id="KW-0812">Transmembrane</keyword>
<feature type="domain" description="Potassium channel" evidence="10">
    <location>
        <begin position="6"/>
        <end position="68"/>
    </location>
</feature>
<dbReference type="OrthoDB" id="297496at2759"/>
<keyword evidence="2" id="KW-0813">Transport</keyword>
<dbReference type="SUPFAM" id="SSF81324">
    <property type="entry name" value="Voltage-gated potassium channels"/>
    <property type="match status" value="1"/>
</dbReference>
<dbReference type="GO" id="GO:0005886">
    <property type="term" value="C:plasma membrane"/>
    <property type="evidence" value="ECO:0007669"/>
    <property type="project" value="TreeGrafter"/>
</dbReference>
<evidence type="ECO:0000256" key="2">
    <source>
        <dbReference type="ARBA" id="ARBA00022448"/>
    </source>
</evidence>
<evidence type="ECO:0000256" key="4">
    <source>
        <dbReference type="ARBA" id="ARBA00022989"/>
    </source>
</evidence>
<evidence type="ECO:0000256" key="8">
    <source>
        <dbReference type="SAM" id="MobiDB-lite"/>
    </source>
</evidence>
<protein>
    <recommendedName>
        <fullName evidence="10">Potassium channel domain-containing protein</fullName>
    </recommendedName>
</protein>
<dbReference type="PANTHER" id="PTHR11003">
    <property type="entry name" value="POTASSIUM CHANNEL, SUBFAMILY K"/>
    <property type="match status" value="1"/>
</dbReference>
<feature type="region of interest" description="Disordered" evidence="8">
    <location>
        <begin position="101"/>
        <end position="134"/>
    </location>
</feature>
<evidence type="ECO:0000313" key="11">
    <source>
        <dbReference type="EMBL" id="VDM73401.1"/>
    </source>
</evidence>
<evidence type="ECO:0000256" key="5">
    <source>
        <dbReference type="ARBA" id="ARBA00023065"/>
    </source>
</evidence>
<dbReference type="GO" id="GO:0030322">
    <property type="term" value="P:stabilization of membrane potential"/>
    <property type="evidence" value="ECO:0007669"/>
    <property type="project" value="TreeGrafter"/>
</dbReference>
<keyword evidence="4 9" id="KW-1133">Transmembrane helix</keyword>
<keyword evidence="6 9" id="KW-0472">Membrane</keyword>
<comment type="subcellular location">
    <subcellularLocation>
        <location evidence="1">Membrane</location>
        <topology evidence="1">Multi-pass membrane protein</topology>
    </subcellularLocation>
</comment>
<dbReference type="InterPro" id="IPR013099">
    <property type="entry name" value="K_chnl_dom"/>
</dbReference>
<evidence type="ECO:0000256" key="7">
    <source>
        <dbReference type="ARBA" id="ARBA00023303"/>
    </source>
</evidence>
<dbReference type="GO" id="GO:0022841">
    <property type="term" value="F:potassium ion leak channel activity"/>
    <property type="evidence" value="ECO:0007669"/>
    <property type="project" value="TreeGrafter"/>
</dbReference>
<dbReference type="InterPro" id="IPR003280">
    <property type="entry name" value="2pore_dom_K_chnl"/>
</dbReference>
<feature type="transmembrane region" description="Helical" evidence="9">
    <location>
        <begin position="51"/>
        <end position="69"/>
    </location>
</feature>
<evidence type="ECO:0000256" key="9">
    <source>
        <dbReference type="SAM" id="Phobius"/>
    </source>
</evidence>
<evidence type="ECO:0000256" key="3">
    <source>
        <dbReference type="ARBA" id="ARBA00022692"/>
    </source>
</evidence>
<dbReference type="PANTHER" id="PTHR11003:SF269">
    <property type="entry name" value="POTASSIUM CHANNEL DOMAIN-CONTAINING PROTEIN"/>
    <property type="match status" value="1"/>
</dbReference>
<keyword evidence="5" id="KW-0406">Ion transport</keyword>
<name>A0A3P7IJT2_STRVU</name>
<keyword evidence="12" id="KW-1185">Reference proteome</keyword>
<dbReference type="AlphaFoldDB" id="A0A3P7IJT2"/>
<accession>A0A3P7IJT2</accession>
<feature type="non-terminal residue" evidence="11">
    <location>
        <position position="1"/>
    </location>
</feature>
<evidence type="ECO:0000259" key="10">
    <source>
        <dbReference type="Pfam" id="PF07885"/>
    </source>
</evidence>